<sequence length="199" mass="24374">MKIRKNHQRKRYRYNVNRKTMRKTRESTGKIKDPEMKKLWIETKRNKNFHEMGLSSDPNKTVPIPNFKQHRLKSVKIVNGFIEEEIDDEELNEKIIDRPRGYVIEQLEADAAAPREKLLRLPKNSIDHLSYFLDKYKFNYKDMVTDRRNYLQWTWKQFRMKIKKFMSIPEQFDEYLKQRNLKPGVKPAWEEYDSDSEWK</sequence>
<dbReference type="GeneID" id="105230875"/>
<evidence type="ECO:0000313" key="7">
    <source>
        <dbReference type="RefSeq" id="XP_011210181.1"/>
    </source>
</evidence>
<dbReference type="OrthoDB" id="285729at2759"/>
<evidence type="ECO:0000256" key="4">
    <source>
        <dbReference type="ARBA" id="ARBA00023242"/>
    </source>
</evidence>
<keyword evidence="6" id="KW-1185">Reference proteome</keyword>
<evidence type="ECO:0000313" key="6">
    <source>
        <dbReference type="Proteomes" id="UP001652620"/>
    </source>
</evidence>
<dbReference type="KEGG" id="bdr:105230875"/>
<dbReference type="Pfam" id="PF09420">
    <property type="entry name" value="Nop16"/>
    <property type="match status" value="1"/>
</dbReference>
<proteinExistence type="inferred from homology"/>
<dbReference type="RefSeq" id="XP_011210181.1">
    <property type="nucleotide sequence ID" value="XM_011211879.3"/>
</dbReference>
<reference evidence="5" key="1">
    <citation type="journal article" date="2014" name="BMC Genomics">
        <title>Characterizing the developmental transcriptome of the oriental fruit fly, Bactrocera dorsalis (Diptera: Tephritidae) through comparative genomic analysis with Drosophila melanogaster utilizing modENCODE datasets.</title>
        <authorList>
            <person name="Geib S.M."/>
            <person name="Calla B."/>
            <person name="Hall B."/>
            <person name="Hou S."/>
            <person name="Manoukis N.C."/>
        </authorList>
    </citation>
    <scope>NUCLEOTIDE SEQUENCE</scope>
    <source>
        <strain evidence="5">Punador</strain>
    </source>
</reference>
<evidence type="ECO:0000256" key="1">
    <source>
        <dbReference type="ARBA" id="ARBA00004604"/>
    </source>
</evidence>
<protein>
    <recommendedName>
        <fullName evidence="3">Nucleolar protein 16</fullName>
    </recommendedName>
</protein>
<accession>A0A034WRJ7</accession>
<dbReference type="InterPro" id="IPR019002">
    <property type="entry name" value="Ribosome_biogenesis_Nop16"/>
</dbReference>
<dbReference type="GO" id="GO:0042273">
    <property type="term" value="P:ribosomal large subunit biogenesis"/>
    <property type="evidence" value="ECO:0007669"/>
    <property type="project" value="TreeGrafter"/>
</dbReference>
<reference evidence="6" key="3">
    <citation type="submission" date="2025-05" db="UniProtKB">
        <authorList>
            <consortium name="RefSeq"/>
        </authorList>
    </citation>
    <scope>NUCLEOTIDE SEQUENCE [LARGE SCALE GENOMIC DNA]</scope>
</reference>
<comment type="subcellular location">
    <subcellularLocation>
        <location evidence="1">Nucleus</location>
        <location evidence="1">Nucleolus</location>
    </subcellularLocation>
</comment>
<dbReference type="Proteomes" id="UP001652620">
    <property type="component" value="Chromosome 2"/>
</dbReference>
<evidence type="ECO:0000256" key="2">
    <source>
        <dbReference type="ARBA" id="ARBA00008479"/>
    </source>
</evidence>
<dbReference type="PANTHER" id="PTHR13243">
    <property type="entry name" value="HSPC111 PROTEIN-RELATED"/>
    <property type="match status" value="1"/>
</dbReference>
<keyword evidence="4" id="KW-0539">Nucleus</keyword>
<evidence type="ECO:0000313" key="5">
    <source>
        <dbReference type="EMBL" id="JAC56810.1"/>
    </source>
</evidence>
<evidence type="ECO:0000256" key="3">
    <source>
        <dbReference type="ARBA" id="ARBA00015522"/>
    </source>
</evidence>
<dbReference type="OMA" id="RRNHGQW"/>
<gene>
    <name evidence="5" type="primary">NOP16</name>
    <name evidence="7" type="synonym">LOC105230875</name>
</gene>
<dbReference type="AlphaFoldDB" id="A0A034WRJ7"/>
<dbReference type="PANTHER" id="PTHR13243:SF1">
    <property type="entry name" value="NUCLEOLAR PROTEIN 16"/>
    <property type="match status" value="1"/>
</dbReference>
<reference evidence="7" key="2">
    <citation type="submission" date="2025-04" db="UniProtKB">
        <authorList>
            <consortium name="RefSeq"/>
        </authorList>
    </citation>
    <scope>IDENTIFICATION</scope>
    <source>
        <strain evidence="7">Punador</strain>
    </source>
</reference>
<comment type="similarity">
    <text evidence="2">Belongs to the NOP16 family.</text>
</comment>
<dbReference type="GO" id="GO:0005730">
    <property type="term" value="C:nucleolus"/>
    <property type="evidence" value="ECO:0007669"/>
    <property type="project" value="UniProtKB-SubCell"/>
</dbReference>
<organism evidence="5">
    <name type="scientific">Bactrocera dorsalis</name>
    <name type="common">Oriental fruit fly</name>
    <name type="synonym">Dacus dorsalis</name>
    <dbReference type="NCBI Taxonomy" id="27457"/>
    <lineage>
        <taxon>Eukaryota</taxon>
        <taxon>Metazoa</taxon>
        <taxon>Ecdysozoa</taxon>
        <taxon>Arthropoda</taxon>
        <taxon>Hexapoda</taxon>
        <taxon>Insecta</taxon>
        <taxon>Pterygota</taxon>
        <taxon>Neoptera</taxon>
        <taxon>Endopterygota</taxon>
        <taxon>Diptera</taxon>
        <taxon>Brachycera</taxon>
        <taxon>Muscomorpha</taxon>
        <taxon>Tephritoidea</taxon>
        <taxon>Tephritidae</taxon>
        <taxon>Bactrocera</taxon>
        <taxon>Bactrocera</taxon>
    </lineage>
</organism>
<dbReference type="EMBL" id="GAKP01002142">
    <property type="protein sequence ID" value="JAC56810.1"/>
    <property type="molecule type" value="Transcribed_RNA"/>
</dbReference>
<name>A0A034WRJ7_BACDO</name>